<evidence type="ECO:0000256" key="1">
    <source>
        <dbReference type="SAM" id="MobiDB-lite"/>
    </source>
</evidence>
<dbReference type="InterPro" id="IPR044594">
    <property type="entry name" value="HIPP01/3/5/6"/>
</dbReference>
<dbReference type="PANTHER" id="PTHR46413">
    <property type="entry name" value="HEAVY METAL-ASSOCIATED ISOPRENYLATED PLANT PROTEIN 6"/>
    <property type="match status" value="1"/>
</dbReference>
<protein>
    <recommendedName>
        <fullName evidence="4">HMA domain-containing protein</fullName>
    </recommendedName>
</protein>
<dbReference type="GO" id="GO:0046872">
    <property type="term" value="F:metal ion binding"/>
    <property type="evidence" value="ECO:0007669"/>
    <property type="project" value="InterPro"/>
</dbReference>
<dbReference type="AlphaFoldDB" id="A0AAV5MIY1"/>
<feature type="region of interest" description="Disordered" evidence="1">
    <location>
        <begin position="33"/>
        <end position="87"/>
    </location>
</feature>
<evidence type="ECO:0000313" key="2">
    <source>
        <dbReference type="EMBL" id="GKV48417.1"/>
    </source>
</evidence>
<dbReference type="PANTHER" id="PTHR46413:SF1">
    <property type="entry name" value="HEAVY METAL-ASSOCIATED ISOPRENYLATED PLANT PROTEIN 6"/>
    <property type="match status" value="1"/>
</dbReference>
<accession>A0AAV5MIY1</accession>
<comment type="caution">
    <text evidence="2">The sequence shown here is derived from an EMBL/GenBank/DDBJ whole genome shotgun (WGS) entry which is preliminary data.</text>
</comment>
<gene>
    <name evidence="2" type="ORF">SLEP1_g55233</name>
</gene>
<organism evidence="2 3">
    <name type="scientific">Rubroshorea leprosula</name>
    <dbReference type="NCBI Taxonomy" id="152421"/>
    <lineage>
        <taxon>Eukaryota</taxon>
        <taxon>Viridiplantae</taxon>
        <taxon>Streptophyta</taxon>
        <taxon>Embryophyta</taxon>
        <taxon>Tracheophyta</taxon>
        <taxon>Spermatophyta</taxon>
        <taxon>Magnoliopsida</taxon>
        <taxon>eudicotyledons</taxon>
        <taxon>Gunneridae</taxon>
        <taxon>Pentapetalae</taxon>
        <taxon>rosids</taxon>
        <taxon>malvids</taxon>
        <taxon>Malvales</taxon>
        <taxon>Dipterocarpaceae</taxon>
        <taxon>Rubroshorea</taxon>
    </lineage>
</organism>
<evidence type="ECO:0008006" key="4">
    <source>
        <dbReference type="Google" id="ProtNLM"/>
    </source>
</evidence>
<proteinExistence type="predicted"/>
<keyword evidence="3" id="KW-1185">Reference proteome</keyword>
<dbReference type="EMBL" id="BPVZ01000256">
    <property type="protein sequence ID" value="GKV48417.1"/>
    <property type="molecule type" value="Genomic_DNA"/>
</dbReference>
<name>A0AAV5MIY1_9ROSI</name>
<dbReference type="Proteomes" id="UP001054252">
    <property type="component" value="Unassembled WGS sequence"/>
</dbReference>
<evidence type="ECO:0000313" key="3">
    <source>
        <dbReference type="Proteomes" id="UP001054252"/>
    </source>
</evidence>
<sequence length="175" mass="19156">MVTVDPAGKDLVTVKGTMDVKKLVPYLKEKLNTDVEVVPAKKDEGAGDKKEKDGAGEEKKEKEAAGGEKKEKEAADGEKKEGGGGEAKMEMSKMEYYGYPDPPLPLFWHDGRVYSTSNAVENYPGLSHGYVHQGYGNQGYMNQGYMNQGYGLDPGYPHHAPQMFSDENPNACSIM</sequence>
<reference evidence="2 3" key="1">
    <citation type="journal article" date="2021" name="Commun. Biol.">
        <title>The genome of Shorea leprosula (Dipterocarpaceae) highlights the ecological relevance of drought in aseasonal tropical rainforests.</title>
        <authorList>
            <person name="Ng K.K.S."/>
            <person name="Kobayashi M.J."/>
            <person name="Fawcett J.A."/>
            <person name="Hatakeyama M."/>
            <person name="Paape T."/>
            <person name="Ng C.H."/>
            <person name="Ang C.C."/>
            <person name="Tnah L.H."/>
            <person name="Lee C.T."/>
            <person name="Nishiyama T."/>
            <person name="Sese J."/>
            <person name="O'Brien M.J."/>
            <person name="Copetti D."/>
            <person name="Mohd Noor M.I."/>
            <person name="Ong R.C."/>
            <person name="Putra M."/>
            <person name="Sireger I.Z."/>
            <person name="Indrioko S."/>
            <person name="Kosugi Y."/>
            <person name="Izuno A."/>
            <person name="Isagi Y."/>
            <person name="Lee S.L."/>
            <person name="Shimizu K.K."/>
        </authorList>
    </citation>
    <scope>NUCLEOTIDE SEQUENCE [LARGE SCALE GENOMIC DNA]</scope>
    <source>
        <strain evidence="2">214</strain>
    </source>
</reference>